<evidence type="ECO:0000256" key="1">
    <source>
        <dbReference type="SAM" id="MobiDB-lite"/>
    </source>
</evidence>
<dbReference type="GO" id="GO:0043240">
    <property type="term" value="C:Fanconi anaemia nuclear complex"/>
    <property type="evidence" value="ECO:0007669"/>
    <property type="project" value="InterPro"/>
</dbReference>
<dbReference type="PANTHER" id="PTHR32094">
    <property type="entry name" value="FANCONI ANEMIA GROUP E PROTEIN"/>
    <property type="match status" value="1"/>
</dbReference>
<dbReference type="Proteomes" id="UP000789759">
    <property type="component" value="Unassembled WGS sequence"/>
</dbReference>
<sequence>MSNFHPLHEKLLCEWKLKLSKTEKLFPCPALNGLFKDETEIFDSFTQNLLENYIVNRRIQKKQNIPRTNNEENEENLTYHDESAKPSSQEVECEVDSYLIQNISAKLNIGKADEILSEFNTLMRLPHSQLNKIFKDLEISQLDDVVLAILCNEIVKHEDIAYQNYIVFFKHGLLEKVRHIKSKPSRNFLANISKLAKAKSKPMVYGLLLPLITESDIYTAQPQLEVISRVIDSGLSEESIIALLNELFSESYPSISQVNNPTSKDSFSLQINWPPSTIDVLFSIFNQKFDLKEAAFQHIIPNFLRHLDFNIELSPNDKKLGQLLMLLVTKHSKDFMENLEEIKIIAEKSKSFIKRGVLAQITNLIKKQDKVR</sequence>
<dbReference type="InterPro" id="IPR039685">
    <property type="entry name" value="FANCE"/>
</dbReference>
<dbReference type="OrthoDB" id="2449818at2759"/>
<dbReference type="EMBL" id="CAJVQA010013068">
    <property type="protein sequence ID" value="CAG8721665.1"/>
    <property type="molecule type" value="Genomic_DNA"/>
</dbReference>
<name>A0A9N9NC69_9GLOM</name>
<dbReference type="Gene3D" id="1.25.40.480">
    <property type="match status" value="1"/>
</dbReference>
<comment type="caution">
    <text evidence="2">The sequence shown here is derived from an EMBL/GenBank/DDBJ whole genome shotgun (WGS) entry which is preliminary data.</text>
</comment>
<protein>
    <submittedName>
        <fullName evidence="2">17079_t:CDS:1</fullName>
    </submittedName>
</protein>
<dbReference type="AlphaFoldDB" id="A0A9N9NC69"/>
<dbReference type="PANTHER" id="PTHR32094:SF5">
    <property type="entry name" value="FANCONI ANEMIA GROUP E PROTEIN"/>
    <property type="match status" value="1"/>
</dbReference>
<organism evidence="2 3">
    <name type="scientific">Cetraspora pellucida</name>
    <dbReference type="NCBI Taxonomy" id="1433469"/>
    <lineage>
        <taxon>Eukaryota</taxon>
        <taxon>Fungi</taxon>
        <taxon>Fungi incertae sedis</taxon>
        <taxon>Mucoromycota</taxon>
        <taxon>Glomeromycotina</taxon>
        <taxon>Glomeromycetes</taxon>
        <taxon>Diversisporales</taxon>
        <taxon>Gigasporaceae</taxon>
        <taxon>Cetraspora</taxon>
    </lineage>
</organism>
<dbReference type="GO" id="GO:0036297">
    <property type="term" value="P:interstrand cross-link repair"/>
    <property type="evidence" value="ECO:0007669"/>
    <property type="project" value="InterPro"/>
</dbReference>
<proteinExistence type="predicted"/>
<keyword evidence="3" id="KW-1185">Reference proteome</keyword>
<evidence type="ECO:0000313" key="3">
    <source>
        <dbReference type="Proteomes" id="UP000789759"/>
    </source>
</evidence>
<reference evidence="2" key="1">
    <citation type="submission" date="2021-06" db="EMBL/GenBank/DDBJ databases">
        <authorList>
            <person name="Kallberg Y."/>
            <person name="Tangrot J."/>
            <person name="Rosling A."/>
        </authorList>
    </citation>
    <scope>NUCLEOTIDE SEQUENCE</scope>
    <source>
        <strain evidence="2">FL966</strain>
    </source>
</reference>
<feature type="region of interest" description="Disordered" evidence="1">
    <location>
        <begin position="65"/>
        <end position="88"/>
    </location>
</feature>
<accession>A0A9N9NC69</accession>
<gene>
    <name evidence="2" type="ORF">CPELLU_LOCUS12937</name>
</gene>
<evidence type="ECO:0000313" key="2">
    <source>
        <dbReference type="EMBL" id="CAG8721665.1"/>
    </source>
</evidence>